<evidence type="ECO:0000256" key="2">
    <source>
        <dbReference type="ARBA" id="ARBA00017562"/>
    </source>
</evidence>
<comment type="function">
    <text evidence="8">This protein is a component of the acetyl coenzyme A carboxylase complex; first, biotin carboxylase catalyzes the carboxylation of the carrier protein and then the transcarboxylase transfers the carboxyl group to form malonyl-CoA.</text>
</comment>
<evidence type="ECO:0000256" key="3">
    <source>
        <dbReference type="ARBA" id="ARBA00022516"/>
    </source>
</evidence>
<evidence type="ECO:0000256" key="7">
    <source>
        <dbReference type="ARBA" id="ARBA00023267"/>
    </source>
</evidence>
<comment type="pathway">
    <text evidence="1 8">Lipid metabolism; fatty acid biosynthesis.</text>
</comment>
<dbReference type="PRINTS" id="PR01071">
    <property type="entry name" value="ACOABIOTINCC"/>
</dbReference>
<proteinExistence type="predicted"/>
<feature type="domain" description="Lipoyl-binding" evidence="9">
    <location>
        <begin position="74"/>
        <end position="150"/>
    </location>
</feature>
<dbReference type="Proteomes" id="UP000290273">
    <property type="component" value="Unassembled WGS sequence"/>
</dbReference>
<dbReference type="EMBL" id="QMAU01000013">
    <property type="protein sequence ID" value="RXI58297.1"/>
    <property type="molecule type" value="Genomic_DNA"/>
</dbReference>
<dbReference type="CDD" id="cd06850">
    <property type="entry name" value="biotinyl_domain"/>
    <property type="match status" value="1"/>
</dbReference>
<dbReference type="PROSITE" id="PS50968">
    <property type="entry name" value="BIOTINYL_LIPOYL"/>
    <property type="match status" value="1"/>
</dbReference>
<dbReference type="Gene3D" id="2.40.50.100">
    <property type="match status" value="1"/>
</dbReference>
<organism evidence="10 11">
    <name type="scientific">Clostridium tetani</name>
    <dbReference type="NCBI Taxonomy" id="1513"/>
    <lineage>
        <taxon>Bacteria</taxon>
        <taxon>Bacillati</taxon>
        <taxon>Bacillota</taxon>
        <taxon>Clostridia</taxon>
        <taxon>Eubacteriales</taxon>
        <taxon>Clostridiaceae</taxon>
        <taxon>Clostridium</taxon>
    </lineage>
</organism>
<keyword evidence="6 8" id="KW-0275">Fatty acid biosynthesis</keyword>
<dbReference type="PANTHER" id="PTHR45266:SF3">
    <property type="entry name" value="OXALOACETATE DECARBOXYLASE ALPHA CHAIN"/>
    <property type="match status" value="1"/>
</dbReference>
<dbReference type="NCBIfam" id="TIGR00531">
    <property type="entry name" value="BCCP"/>
    <property type="match status" value="1"/>
</dbReference>
<dbReference type="InterPro" id="IPR001249">
    <property type="entry name" value="AcCoA_biotinCC"/>
</dbReference>
<evidence type="ECO:0000313" key="11">
    <source>
        <dbReference type="Proteomes" id="UP000290273"/>
    </source>
</evidence>
<dbReference type="InterPro" id="IPR050709">
    <property type="entry name" value="Biotin_Carboxyl_Carrier/Decarb"/>
</dbReference>
<dbReference type="PROSITE" id="PS00188">
    <property type="entry name" value="BIOTIN"/>
    <property type="match status" value="1"/>
</dbReference>
<dbReference type="RefSeq" id="WP_023436947.1">
    <property type="nucleotide sequence ID" value="NZ_CASHSW010000009.1"/>
</dbReference>
<dbReference type="InterPro" id="IPR000089">
    <property type="entry name" value="Biotin_lipoyl"/>
</dbReference>
<evidence type="ECO:0000256" key="5">
    <source>
        <dbReference type="ARBA" id="ARBA00023098"/>
    </source>
</evidence>
<accession>A0ABY0EVE0</accession>
<dbReference type="InterPro" id="IPR011053">
    <property type="entry name" value="Single_hybrid_motif"/>
</dbReference>
<evidence type="ECO:0000256" key="4">
    <source>
        <dbReference type="ARBA" id="ARBA00022832"/>
    </source>
</evidence>
<dbReference type="PANTHER" id="PTHR45266">
    <property type="entry name" value="OXALOACETATE DECARBOXYLASE ALPHA CHAIN"/>
    <property type="match status" value="1"/>
</dbReference>
<protein>
    <recommendedName>
        <fullName evidence="2 8">Biotin carboxyl carrier protein of acetyl-CoA carboxylase</fullName>
    </recommendedName>
</protein>
<keyword evidence="7 8" id="KW-0092">Biotin</keyword>
<reference evidence="10 11" key="1">
    <citation type="submission" date="2018-06" db="EMBL/GenBank/DDBJ databases">
        <title>Genome conservation of Clostridium tetani.</title>
        <authorList>
            <person name="Bruggemann H."/>
            <person name="Popoff M.R."/>
        </authorList>
    </citation>
    <scope>NUCLEOTIDE SEQUENCE [LARGE SCALE GENOMIC DNA]</scope>
    <source>
        <strain evidence="10 11">63.05</strain>
    </source>
</reference>
<gene>
    <name evidence="10" type="primary">accB</name>
    <name evidence="10" type="ORF">DP131_02430</name>
</gene>
<evidence type="ECO:0000256" key="1">
    <source>
        <dbReference type="ARBA" id="ARBA00005194"/>
    </source>
</evidence>
<dbReference type="SUPFAM" id="SSF51230">
    <property type="entry name" value="Single hybrid motif"/>
    <property type="match status" value="1"/>
</dbReference>
<evidence type="ECO:0000259" key="9">
    <source>
        <dbReference type="PROSITE" id="PS50968"/>
    </source>
</evidence>
<dbReference type="Pfam" id="PF00364">
    <property type="entry name" value="Biotin_lipoyl"/>
    <property type="match status" value="1"/>
</dbReference>
<evidence type="ECO:0000313" key="10">
    <source>
        <dbReference type="EMBL" id="RXI58297.1"/>
    </source>
</evidence>
<name>A0ABY0EVE0_CLOTA</name>
<evidence type="ECO:0000256" key="8">
    <source>
        <dbReference type="RuleBase" id="RU364072"/>
    </source>
</evidence>
<sequence>MDLKNIGELIKIMSGSTIKLLEIKEKDIYIKLEKEGTKVILNDTELCNNSIRKENVVKVENQNTDKEECCDENLTSVVSPIVGTFYESPSPDKESFVKVGDKVKKGDVLCIIEAMKLMNEIKSDVDGTIEKILAKDGQLVEYGMELFKISPN</sequence>
<keyword evidence="3 8" id="KW-0444">Lipid biosynthesis</keyword>
<comment type="caution">
    <text evidence="10">The sequence shown here is derived from an EMBL/GenBank/DDBJ whole genome shotgun (WGS) entry which is preliminary data.</text>
</comment>
<evidence type="ECO:0000256" key="6">
    <source>
        <dbReference type="ARBA" id="ARBA00023160"/>
    </source>
</evidence>
<keyword evidence="4 8" id="KW-0276">Fatty acid metabolism</keyword>
<keyword evidence="5 8" id="KW-0443">Lipid metabolism</keyword>
<dbReference type="InterPro" id="IPR001882">
    <property type="entry name" value="Biotin_BS"/>
</dbReference>